<name>A0ACB9BPG0_CICIN</name>
<protein>
    <submittedName>
        <fullName evidence="1">Uncharacterized protein</fullName>
    </submittedName>
</protein>
<accession>A0ACB9BPG0</accession>
<comment type="caution">
    <text evidence="1">The sequence shown here is derived from an EMBL/GenBank/DDBJ whole genome shotgun (WGS) entry which is preliminary data.</text>
</comment>
<dbReference type="Proteomes" id="UP001055811">
    <property type="component" value="Linkage Group LG06"/>
</dbReference>
<evidence type="ECO:0000313" key="1">
    <source>
        <dbReference type="EMBL" id="KAI3723869.1"/>
    </source>
</evidence>
<proteinExistence type="predicted"/>
<evidence type="ECO:0000313" key="2">
    <source>
        <dbReference type="Proteomes" id="UP001055811"/>
    </source>
</evidence>
<reference evidence="1 2" key="2">
    <citation type="journal article" date="2022" name="Mol. Ecol. Resour.">
        <title>The genomes of chicory, endive, great burdock and yacon provide insights into Asteraceae paleo-polyploidization history and plant inulin production.</title>
        <authorList>
            <person name="Fan W."/>
            <person name="Wang S."/>
            <person name="Wang H."/>
            <person name="Wang A."/>
            <person name="Jiang F."/>
            <person name="Liu H."/>
            <person name="Zhao H."/>
            <person name="Xu D."/>
            <person name="Zhang Y."/>
        </authorList>
    </citation>
    <scope>NUCLEOTIDE SEQUENCE [LARGE SCALE GENOMIC DNA]</scope>
    <source>
        <strain evidence="2">cv. Punajuju</strain>
        <tissue evidence="1">Leaves</tissue>
    </source>
</reference>
<sequence length="263" mass="29750">MTTAAHVIIQKWRPGLTLYKDKPDKLPLWIKIHDIPYEAWSDEGLSHIASKVGKPLAMDSYTADMCIYAASKSVYARVLLEVPIRYSWVDKVLVRIPDPDTLEFSTHTLRIEYEWKPPLCTHCMVYGHETHSYIHVISKANDNNVKNKTVLEQIPVTTNMEIDDGFTVVTKKKNVLKQVSTNEKRIIVSPPSISNGIPQSNSLDNDECIEVDSDDGETAQFVAGEIGSPHDHLMKAPESEQMDSTPSRFPYDAPRYVELSRPL</sequence>
<gene>
    <name evidence="1" type="ORF">L2E82_35630</name>
</gene>
<keyword evidence="2" id="KW-1185">Reference proteome</keyword>
<reference evidence="2" key="1">
    <citation type="journal article" date="2022" name="Mol. Ecol. Resour.">
        <title>The genomes of chicory, endive, great burdock and yacon provide insights into Asteraceae palaeo-polyploidization history and plant inulin production.</title>
        <authorList>
            <person name="Fan W."/>
            <person name="Wang S."/>
            <person name="Wang H."/>
            <person name="Wang A."/>
            <person name="Jiang F."/>
            <person name="Liu H."/>
            <person name="Zhao H."/>
            <person name="Xu D."/>
            <person name="Zhang Y."/>
        </authorList>
    </citation>
    <scope>NUCLEOTIDE SEQUENCE [LARGE SCALE GENOMIC DNA]</scope>
    <source>
        <strain evidence="2">cv. Punajuju</strain>
    </source>
</reference>
<dbReference type="EMBL" id="CM042014">
    <property type="protein sequence ID" value="KAI3723869.1"/>
    <property type="molecule type" value="Genomic_DNA"/>
</dbReference>
<organism evidence="1 2">
    <name type="scientific">Cichorium intybus</name>
    <name type="common">Chicory</name>
    <dbReference type="NCBI Taxonomy" id="13427"/>
    <lineage>
        <taxon>Eukaryota</taxon>
        <taxon>Viridiplantae</taxon>
        <taxon>Streptophyta</taxon>
        <taxon>Embryophyta</taxon>
        <taxon>Tracheophyta</taxon>
        <taxon>Spermatophyta</taxon>
        <taxon>Magnoliopsida</taxon>
        <taxon>eudicotyledons</taxon>
        <taxon>Gunneridae</taxon>
        <taxon>Pentapetalae</taxon>
        <taxon>asterids</taxon>
        <taxon>campanulids</taxon>
        <taxon>Asterales</taxon>
        <taxon>Asteraceae</taxon>
        <taxon>Cichorioideae</taxon>
        <taxon>Cichorieae</taxon>
        <taxon>Cichoriinae</taxon>
        <taxon>Cichorium</taxon>
    </lineage>
</organism>